<evidence type="ECO:0000256" key="4">
    <source>
        <dbReference type="ARBA" id="ARBA00022475"/>
    </source>
</evidence>
<dbReference type="Gene3D" id="1.20.120.1780">
    <property type="entry name" value="UbiA prenyltransferase"/>
    <property type="match status" value="1"/>
</dbReference>
<comment type="function">
    <text evidence="12">Catalyzes the prenylation of para-hydroxybenzoate (PHB) with an all-trans polyprenyl group. Mediates the second step in the final reaction sequence of ubiquinone-8 (UQ-8) biosynthesis, which is the condensation of the polyisoprenoid side chain with PHB, generating the first membrane-bound Q intermediate 3-octaprenyl-4-hydroxybenzoate.</text>
</comment>
<dbReference type="Proteomes" id="UP000199657">
    <property type="component" value="Unassembled WGS sequence"/>
</dbReference>
<proteinExistence type="inferred from homology"/>
<protein>
    <recommendedName>
        <fullName evidence="12 13">4-hydroxybenzoate octaprenyltransferase</fullName>
        <ecNumber evidence="12 13">2.5.1.39</ecNumber>
    </recommendedName>
    <alternativeName>
        <fullName evidence="12">4-HB polyprenyltransferase</fullName>
    </alternativeName>
</protein>
<organism evidence="14 15">
    <name type="scientific">Aquisalimonas asiatica</name>
    <dbReference type="NCBI Taxonomy" id="406100"/>
    <lineage>
        <taxon>Bacteria</taxon>
        <taxon>Pseudomonadati</taxon>
        <taxon>Pseudomonadota</taxon>
        <taxon>Gammaproteobacteria</taxon>
        <taxon>Chromatiales</taxon>
        <taxon>Ectothiorhodospiraceae</taxon>
        <taxon>Aquisalimonas</taxon>
    </lineage>
</organism>
<comment type="pathway">
    <text evidence="12">Cofactor biosynthesis; ubiquinone biosynthesis.</text>
</comment>
<feature type="transmembrane region" description="Helical" evidence="12">
    <location>
        <begin position="49"/>
        <end position="73"/>
    </location>
</feature>
<evidence type="ECO:0000256" key="1">
    <source>
        <dbReference type="ARBA" id="ARBA00001946"/>
    </source>
</evidence>
<reference evidence="14 15" key="1">
    <citation type="submission" date="2016-10" db="EMBL/GenBank/DDBJ databases">
        <authorList>
            <person name="de Groot N.N."/>
        </authorList>
    </citation>
    <scope>NUCLEOTIDE SEQUENCE [LARGE SCALE GENOMIC DNA]</scope>
    <source>
        <strain evidence="14 15">CGMCC 1.6291</strain>
    </source>
</reference>
<keyword evidence="10 12" id="KW-1133">Transmembrane helix</keyword>
<dbReference type="AlphaFoldDB" id="A0A1H8TGH8"/>
<keyword evidence="5 12" id="KW-0997">Cell inner membrane</keyword>
<dbReference type="InterPro" id="IPR044878">
    <property type="entry name" value="UbiA_sf"/>
</dbReference>
<keyword evidence="11 12" id="KW-0472">Membrane</keyword>
<evidence type="ECO:0000256" key="8">
    <source>
        <dbReference type="ARBA" id="ARBA00022692"/>
    </source>
</evidence>
<dbReference type="FunFam" id="1.20.120.1780:FF:000001">
    <property type="entry name" value="4-hydroxybenzoate octaprenyltransferase"/>
    <property type="match status" value="1"/>
</dbReference>
<dbReference type="PANTHER" id="PTHR11048:SF28">
    <property type="entry name" value="4-HYDROXYBENZOATE POLYPRENYLTRANSFERASE, MITOCHONDRIAL"/>
    <property type="match status" value="1"/>
</dbReference>
<evidence type="ECO:0000256" key="13">
    <source>
        <dbReference type="NCBIfam" id="TIGR01474"/>
    </source>
</evidence>
<evidence type="ECO:0000256" key="11">
    <source>
        <dbReference type="ARBA" id="ARBA00023136"/>
    </source>
</evidence>
<comment type="catalytic activity">
    <reaction evidence="12">
        <text>all-trans-octaprenyl diphosphate + 4-hydroxybenzoate = 4-hydroxy-3-(all-trans-octaprenyl)benzoate + diphosphate</text>
        <dbReference type="Rhea" id="RHEA:27782"/>
        <dbReference type="ChEBI" id="CHEBI:1617"/>
        <dbReference type="ChEBI" id="CHEBI:17879"/>
        <dbReference type="ChEBI" id="CHEBI:33019"/>
        <dbReference type="ChEBI" id="CHEBI:57711"/>
        <dbReference type="EC" id="2.5.1.39"/>
    </reaction>
</comment>
<dbReference type="EC" id="2.5.1.39" evidence="12 13"/>
<feature type="transmembrane region" description="Helical" evidence="12">
    <location>
        <begin position="240"/>
        <end position="260"/>
    </location>
</feature>
<dbReference type="GO" id="GO:0005886">
    <property type="term" value="C:plasma membrane"/>
    <property type="evidence" value="ECO:0007669"/>
    <property type="project" value="UniProtKB-SubCell"/>
</dbReference>
<comment type="similarity">
    <text evidence="3 12">Belongs to the UbiA prenyltransferase family.</text>
</comment>
<dbReference type="InterPro" id="IPR006370">
    <property type="entry name" value="HB_polyprenyltransferase-like"/>
</dbReference>
<gene>
    <name evidence="12" type="primary">ubiA</name>
    <name evidence="14" type="ORF">SAMN04488052_104178</name>
</gene>
<accession>A0A1H8TGH8</accession>
<dbReference type="GO" id="GO:0008412">
    <property type="term" value="F:4-hydroxybenzoate polyprenyltransferase activity"/>
    <property type="evidence" value="ECO:0007669"/>
    <property type="project" value="UniProtKB-UniRule"/>
</dbReference>
<comment type="subcellular location">
    <subcellularLocation>
        <location evidence="12">Cell inner membrane</location>
        <topology evidence="12">Multi-pass membrane protein</topology>
    </subcellularLocation>
    <subcellularLocation>
        <location evidence="2">Membrane</location>
        <topology evidence="2">Multi-pass membrane protein</topology>
    </subcellularLocation>
</comment>
<keyword evidence="8 12" id="KW-0812">Transmembrane</keyword>
<keyword evidence="6 12" id="KW-0808">Transferase</keyword>
<evidence type="ECO:0000256" key="7">
    <source>
        <dbReference type="ARBA" id="ARBA00022688"/>
    </source>
</evidence>
<evidence type="ECO:0000313" key="14">
    <source>
        <dbReference type="EMBL" id="SEO90219.1"/>
    </source>
</evidence>
<feature type="transmembrane region" description="Helical" evidence="12">
    <location>
        <begin position="272"/>
        <end position="293"/>
    </location>
</feature>
<evidence type="ECO:0000256" key="2">
    <source>
        <dbReference type="ARBA" id="ARBA00004141"/>
    </source>
</evidence>
<evidence type="ECO:0000256" key="6">
    <source>
        <dbReference type="ARBA" id="ARBA00022679"/>
    </source>
</evidence>
<feature type="transmembrane region" description="Helical" evidence="12">
    <location>
        <begin position="122"/>
        <end position="138"/>
    </location>
</feature>
<dbReference type="PANTHER" id="PTHR11048">
    <property type="entry name" value="PRENYLTRANSFERASES"/>
    <property type="match status" value="1"/>
</dbReference>
<dbReference type="InterPro" id="IPR039653">
    <property type="entry name" value="Prenyltransferase"/>
</dbReference>
<dbReference type="GO" id="GO:0006744">
    <property type="term" value="P:ubiquinone biosynthetic process"/>
    <property type="evidence" value="ECO:0007669"/>
    <property type="project" value="UniProtKB-UniRule"/>
</dbReference>
<dbReference type="InterPro" id="IPR000537">
    <property type="entry name" value="UbiA_prenyltransferase"/>
</dbReference>
<dbReference type="Gene3D" id="1.10.357.140">
    <property type="entry name" value="UbiA prenyltransferase"/>
    <property type="match status" value="1"/>
</dbReference>
<dbReference type="CDD" id="cd13959">
    <property type="entry name" value="PT_UbiA_COQ2"/>
    <property type="match status" value="1"/>
</dbReference>
<evidence type="ECO:0000256" key="5">
    <source>
        <dbReference type="ARBA" id="ARBA00022519"/>
    </source>
</evidence>
<keyword evidence="15" id="KW-1185">Reference proteome</keyword>
<evidence type="ECO:0000256" key="10">
    <source>
        <dbReference type="ARBA" id="ARBA00022989"/>
    </source>
</evidence>
<keyword evidence="9 12" id="KW-0460">Magnesium</keyword>
<sequence length="295" mass="32575">MSSVNTSHFAERLAQYARLARLDRPIGNFLLLWPMLWALWIAAEGFPDPLVLTVFVLGVLVMRAAGCVINDYADRNVDGHVKRTTQRPMAQGLVSEREALGVFATLCLVAFGLVLLMNTLTIALSVVGVLLAATYPFAKRYTHLPQVHLGMAFGWAVPMAFAAQAGTVPEIAWLVFIAAVVWATVYDTQYAMVDRDDDLRIGVKSTAILFGEHDRLIIGLLQGLMTLTLLFVGLQAQLGPAYYAALVMATGLFVYQQWLIRDRSRERCFQAFLNNNIYGGIIFVGIVLSYGWAAL</sequence>
<evidence type="ECO:0000256" key="12">
    <source>
        <dbReference type="HAMAP-Rule" id="MF_01635"/>
    </source>
</evidence>
<dbReference type="Pfam" id="PF01040">
    <property type="entry name" value="UbiA"/>
    <property type="match status" value="1"/>
</dbReference>
<dbReference type="NCBIfam" id="TIGR01474">
    <property type="entry name" value="ubiA_proteo"/>
    <property type="match status" value="1"/>
</dbReference>
<dbReference type="HAMAP" id="MF_01635">
    <property type="entry name" value="UbiA"/>
    <property type="match status" value="1"/>
</dbReference>
<comment type="cofactor">
    <cofactor evidence="1 12">
        <name>Mg(2+)</name>
        <dbReference type="ChEBI" id="CHEBI:18420"/>
    </cofactor>
</comment>
<evidence type="ECO:0000256" key="9">
    <source>
        <dbReference type="ARBA" id="ARBA00022842"/>
    </source>
</evidence>
<evidence type="ECO:0000313" key="15">
    <source>
        <dbReference type="Proteomes" id="UP000199657"/>
    </source>
</evidence>
<dbReference type="EMBL" id="FOEG01000004">
    <property type="protein sequence ID" value="SEO90219.1"/>
    <property type="molecule type" value="Genomic_DNA"/>
</dbReference>
<name>A0A1H8TGH8_9GAMM</name>
<feature type="transmembrane region" description="Helical" evidence="12">
    <location>
        <begin position="26"/>
        <end position="43"/>
    </location>
</feature>
<keyword evidence="4 12" id="KW-1003">Cell membrane</keyword>
<dbReference type="STRING" id="406100.SAMN04488052_104178"/>
<feature type="transmembrane region" description="Helical" evidence="12">
    <location>
        <begin position="171"/>
        <end position="193"/>
    </location>
</feature>
<evidence type="ECO:0000256" key="3">
    <source>
        <dbReference type="ARBA" id="ARBA00005985"/>
    </source>
</evidence>
<keyword evidence="7 12" id="KW-0831">Ubiquinone biosynthesis</keyword>
<feature type="transmembrane region" description="Helical" evidence="12">
    <location>
        <begin position="214"/>
        <end position="234"/>
    </location>
</feature>
<dbReference type="UniPathway" id="UPA00232"/>
<dbReference type="FunFam" id="1.10.357.140:FF:000002">
    <property type="entry name" value="4-hydroxybenzoate octaprenyltransferase"/>
    <property type="match status" value="1"/>
</dbReference>